<dbReference type="Proteomes" id="UP000473014">
    <property type="component" value="Unassembled WGS sequence"/>
</dbReference>
<protein>
    <submittedName>
        <fullName evidence="1">Uncharacterized protein</fullName>
    </submittedName>
</protein>
<keyword evidence="2" id="KW-1185">Reference proteome</keyword>
<evidence type="ECO:0000313" key="2">
    <source>
        <dbReference type="Proteomes" id="UP000473014"/>
    </source>
</evidence>
<sequence>MFGDGKRKKTEAVIVLRDSGEVLAALERALDGASPEDRPGLERALRTARGAAETADDTRVRARWTLGRLEAVGFTGPLDSVRAVKALREAEPSLSLATAVALTKEAHAAL</sequence>
<name>A0A6G2BBX8_9ACTN</name>
<dbReference type="RefSeq" id="WP_155070894.1">
    <property type="nucleotide sequence ID" value="NZ_WIXO01000001.1"/>
</dbReference>
<gene>
    <name evidence="1" type="ORF">F0L17_10655</name>
</gene>
<dbReference type="OrthoDB" id="3235632at2"/>
<evidence type="ECO:0000313" key="1">
    <source>
        <dbReference type="EMBL" id="MTE19579.1"/>
    </source>
</evidence>
<comment type="caution">
    <text evidence="1">The sequence shown here is derived from an EMBL/GenBank/DDBJ whole genome shotgun (WGS) entry which is preliminary data.</text>
</comment>
<reference evidence="1 2" key="1">
    <citation type="submission" date="2019-11" db="EMBL/GenBank/DDBJ databases">
        <authorList>
            <person name="Yuan L."/>
        </authorList>
    </citation>
    <scope>NUCLEOTIDE SEQUENCE [LARGE SCALE GENOMIC DNA]</scope>
    <source>
        <strain evidence="1 2">TRM43335</strain>
    </source>
</reference>
<organism evidence="1 2">
    <name type="scientific">Streptomyces taklimakanensis</name>
    <dbReference type="NCBI Taxonomy" id="2569853"/>
    <lineage>
        <taxon>Bacteria</taxon>
        <taxon>Bacillati</taxon>
        <taxon>Actinomycetota</taxon>
        <taxon>Actinomycetes</taxon>
        <taxon>Kitasatosporales</taxon>
        <taxon>Streptomycetaceae</taxon>
        <taxon>Streptomyces</taxon>
    </lineage>
</organism>
<accession>A0A6G2BBX8</accession>
<dbReference type="AlphaFoldDB" id="A0A6G2BBX8"/>
<proteinExistence type="predicted"/>
<dbReference type="EMBL" id="WIXO01000001">
    <property type="protein sequence ID" value="MTE19579.1"/>
    <property type="molecule type" value="Genomic_DNA"/>
</dbReference>